<dbReference type="PROSITE" id="PS50222">
    <property type="entry name" value="EF_HAND_2"/>
    <property type="match status" value="3"/>
</dbReference>
<keyword evidence="2" id="KW-0479">Metal-binding</keyword>
<dbReference type="Pfam" id="PF13499">
    <property type="entry name" value="EF-hand_7"/>
    <property type="match status" value="2"/>
</dbReference>
<dbReference type="GO" id="GO:0005737">
    <property type="term" value="C:cytoplasm"/>
    <property type="evidence" value="ECO:0007669"/>
    <property type="project" value="UniProtKB-ARBA"/>
</dbReference>
<dbReference type="InterPro" id="IPR018247">
    <property type="entry name" value="EF_Hand_1_Ca_BS"/>
</dbReference>
<accession>A0AAE1N3V4</accession>
<dbReference type="InterPro" id="IPR002048">
    <property type="entry name" value="EF_hand_dom"/>
</dbReference>
<keyword evidence="3" id="KW-0677">Repeat</keyword>
<comment type="function">
    <text evidence="1">Potential calcium sensor.</text>
</comment>
<dbReference type="SUPFAM" id="SSF47473">
    <property type="entry name" value="EF-hand"/>
    <property type="match status" value="1"/>
</dbReference>
<feature type="domain" description="EF-hand" evidence="6">
    <location>
        <begin position="185"/>
        <end position="218"/>
    </location>
</feature>
<evidence type="ECO:0000313" key="7">
    <source>
        <dbReference type="EMBL" id="KAK4281926.1"/>
    </source>
</evidence>
<evidence type="ECO:0000256" key="4">
    <source>
        <dbReference type="ARBA" id="ARBA00022837"/>
    </source>
</evidence>
<proteinExistence type="predicted"/>
<comment type="caution">
    <text evidence="7">The sequence shown here is derived from an EMBL/GenBank/DDBJ whole genome shotgun (WGS) entry which is preliminary data.</text>
</comment>
<feature type="domain" description="EF-hand" evidence="6">
    <location>
        <begin position="77"/>
        <end position="112"/>
    </location>
</feature>
<feature type="region of interest" description="Disordered" evidence="5">
    <location>
        <begin position="20"/>
        <end position="62"/>
    </location>
</feature>
<evidence type="ECO:0000256" key="5">
    <source>
        <dbReference type="SAM" id="MobiDB-lite"/>
    </source>
</evidence>
<feature type="domain" description="EF-hand" evidence="6">
    <location>
        <begin position="148"/>
        <end position="183"/>
    </location>
</feature>
<dbReference type="InterPro" id="IPR011992">
    <property type="entry name" value="EF-hand-dom_pair"/>
</dbReference>
<dbReference type="Gene3D" id="1.10.238.10">
    <property type="entry name" value="EF-hand"/>
    <property type="match status" value="2"/>
</dbReference>
<dbReference type="Proteomes" id="UP001293593">
    <property type="component" value="Unassembled WGS sequence"/>
</dbReference>
<gene>
    <name evidence="7" type="ORF">QN277_013370</name>
</gene>
<keyword evidence="8" id="KW-1185">Reference proteome</keyword>
<evidence type="ECO:0000313" key="8">
    <source>
        <dbReference type="Proteomes" id="UP001293593"/>
    </source>
</evidence>
<protein>
    <recommendedName>
        <fullName evidence="6">EF-hand domain-containing protein</fullName>
    </recommendedName>
</protein>
<reference evidence="7" key="1">
    <citation type="submission" date="2023-10" db="EMBL/GenBank/DDBJ databases">
        <title>Chromosome-level genome of the transformable northern wattle, Acacia crassicarpa.</title>
        <authorList>
            <person name="Massaro I."/>
            <person name="Sinha N.R."/>
            <person name="Poethig S."/>
            <person name="Leichty A.R."/>
        </authorList>
    </citation>
    <scope>NUCLEOTIDE SEQUENCE</scope>
    <source>
        <strain evidence="7">Acra3RX</strain>
        <tissue evidence="7">Leaf</tissue>
    </source>
</reference>
<dbReference type="PANTHER" id="PTHR10891">
    <property type="entry name" value="EF-HAND CALCIUM-BINDING DOMAIN CONTAINING PROTEIN"/>
    <property type="match status" value="1"/>
</dbReference>
<sequence length="218" mass="23992">MKLISLNSKSFRLNPKQLFSKRERSVSRSDPSSFSYGTSSSSSEGSTHKPAPGAPGSTTPTSVLPDIYPDWADLSTDIHSDLAQALRLIDRDDDGIISREELEAFLTRLGESEDDVAMMLSDVDPEGRGCISVETLMNRVGSGSGPAPDCNDLKEAFEVFDADRDGKISAEELLGFFKAIGDERCTLEECRRMIKGVDKNGDGFVCFEEFSRMMELQR</sequence>
<dbReference type="InterPro" id="IPR039647">
    <property type="entry name" value="EF_hand_pair_protein_CML-like"/>
</dbReference>
<organism evidence="7 8">
    <name type="scientific">Acacia crassicarpa</name>
    <name type="common">northern wattle</name>
    <dbReference type="NCBI Taxonomy" id="499986"/>
    <lineage>
        <taxon>Eukaryota</taxon>
        <taxon>Viridiplantae</taxon>
        <taxon>Streptophyta</taxon>
        <taxon>Embryophyta</taxon>
        <taxon>Tracheophyta</taxon>
        <taxon>Spermatophyta</taxon>
        <taxon>Magnoliopsida</taxon>
        <taxon>eudicotyledons</taxon>
        <taxon>Gunneridae</taxon>
        <taxon>Pentapetalae</taxon>
        <taxon>rosids</taxon>
        <taxon>fabids</taxon>
        <taxon>Fabales</taxon>
        <taxon>Fabaceae</taxon>
        <taxon>Caesalpinioideae</taxon>
        <taxon>mimosoid clade</taxon>
        <taxon>Acacieae</taxon>
        <taxon>Acacia</taxon>
    </lineage>
</organism>
<dbReference type="AlphaFoldDB" id="A0AAE1N3V4"/>
<evidence type="ECO:0000256" key="1">
    <source>
        <dbReference type="ARBA" id="ARBA00003291"/>
    </source>
</evidence>
<evidence type="ECO:0000256" key="2">
    <source>
        <dbReference type="ARBA" id="ARBA00022723"/>
    </source>
</evidence>
<dbReference type="CDD" id="cd00051">
    <property type="entry name" value="EFh"/>
    <property type="match status" value="1"/>
</dbReference>
<evidence type="ECO:0000259" key="6">
    <source>
        <dbReference type="PROSITE" id="PS50222"/>
    </source>
</evidence>
<dbReference type="PROSITE" id="PS00018">
    <property type="entry name" value="EF_HAND_1"/>
    <property type="match status" value="3"/>
</dbReference>
<feature type="compositionally biased region" description="Low complexity" evidence="5">
    <location>
        <begin position="28"/>
        <end position="62"/>
    </location>
</feature>
<name>A0AAE1N3V4_9FABA</name>
<evidence type="ECO:0000256" key="3">
    <source>
        <dbReference type="ARBA" id="ARBA00022737"/>
    </source>
</evidence>
<dbReference type="SMART" id="SM00054">
    <property type="entry name" value="EFh"/>
    <property type="match status" value="4"/>
</dbReference>
<dbReference type="EMBL" id="JAWXYG010000002">
    <property type="protein sequence ID" value="KAK4281926.1"/>
    <property type="molecule type" value="Genomic_DNA"/>
</dbReference>
<dbReference type="FunFam" id="1.10.238.10:FF:000089">
    <property type="entry name" value="calmodulin-like protein 3"/>
    <property type="match status" value="1"/>
</dbReference>
<dbReference type="GO" id="GO:0005509">
    <property type="term" value="F:calcium ion binding"/>
    <property type="evidence" value="ECO:0007669"/>
    <property type="project" value="InterPro"/>
</dbReference>
<keyword evidence="4" id="KW-0106">Calcium</keyword>